<evidence type="ECO:0000259" key="6">
    <source>
        <dbReference type="Pfam" id="PF13870"/>
    </source>
</evidence>
<evidence type="ECO:0000256" key="2">
    <source>
        <dbReference type="ARBA" id="ARBA00023054"/>
    </source>
</evidence>
<dbReference type="GO" id="GO:0005930">
    <property type="term" value="C:axoneme"/>
    <property type="evidence" value="ECO:0007669"/>
    <property type="project" value="TreeGrafter"/>
</dbReference>
<accession>A0A183JBY3</accession>
<dbReference type="InterPro" id="IPR051885">
    <property type="entry name" value="CC_CF"/>
</dbReference>
<reference evidence="9" key="1">
    <citation type="submission" date="2016-06" db="UniProtKB">
        <authorList>
            <consortium name="WormBaseParasite"/>
        </authorList>
    </citation>
    <scope>IDENTIFICATION</scope>
</reference>
<dbReference type="GO" id="GO:0060271">
    <property type="term" value="P:cilium assembly"/>
    <property type="evidence" value="ECO:0007669"/>
    <property type="project" value="TreeGrafter"/>
</dbReference>
<keyword evidence="8" id="KW-1185">Reference proteome</keyword>
<dbReference type="InterPro" id="IPR025254">
    <property type="entry name" value="CCDC113/CCDC96_CC"/>
</dbReference>
<keyword evidence="3" id="KW-0966">Cell projection</keyword>
<dbReference type="STRING" id="6186.A0A183JBY3"/>
<gene>
    <name evidence="7" type="ORF">SCUD_LOCUS190</name>
</gene>
<feature type="coiled-coil region" evidence="4">
    <location>
        <begin position="322"/>
        <end position="392"/>
    </location>
</feature>
<dbReference type="Proteomes" id="UP000279833">
    <property type="component" value="Unassembled WGS sequence"/>
</dbReference>
<dbReference type="GO" id="GO:0036064">
    <property type="term" value="C:ciliary basal body"/>
    <property type="evidence" value="ECO:0007669"/>
    <property type="project" value="TreeGrafter"/>
</dbReference>
<dbReference type="EMBL" id="UZAK01000104">
    <property type="protein sequence ID" value="VDO60005.1"/>
    <property type="molecule type" value="Genomic_DNA"/>
</dbReference>
<dbReference type="WBParaSite" id="SCUD_0000018901-mRNA-1">
    <property type="protein sequence ID" value="SCUD_0000018901-mRNA-1"/>
    <property type="gene ID" value="SCUD_0000018901"/>
</dbReference>
<dbReference type="AlphaFoldDB" id="A0A183JBY3"/>
<feature type="domain" description="CCDC113/CCDC96 coiled-coil" evidence="6">
    <location>
        <begin position="316"/>
        <end position="483"/>
    </location>
</feature>
<feature type="region of interest" description="Disordered" evidence="5">
    <location>
        <begin position="1"/>
        <end position="28"/>
    </location>
</feature>
<protein>
    <submittedName>
        <fullName evidence="9">DUF4201 domain-containing protein</fullName>
    </submittedName>
</protein>
<evidence type="ECO:0000313" key="9">
    <source>
        <dbReference type="WBParaSite" id="SCUD_0000018901-mRNA-1"/>
    </source>
</evidence>
<dbReference type="PANTHER" id="PTHR15654:SF1">
    <property type="entry name" value="COILED-COIL DOMAIN-CONTAINING PROTEIN 96"/>
    <property type="match status" value="1"/>
</dbReference>
<evidence type="ECO:0000256" key="3">
    <source>
        <dbReference type="ARBA" id="ARBA00023273"/>
    </source>
</evidence>
<proteinExistence type="predicted"/>
<evidence type="ECO:0000256" key="5">
    <source>
        <dbReference type="SAM" id="MobiDB-lite"/>
    </source>
</evidence>
<evidence type="ECO:0000256" key="4">
    <source>
        <dbReference type="SAM" id="Coils"/>
    </source>
</evidence>
<dbReference type="Pfam" id="PF13870">
    <property type="entry name" value="CCDC113_CCDC96_CC"/>
    <property type="match status" value="1"/>
</dbReference>
<comment type="subcellular location">
    <subcellularLocation>
        <location evidence="1">Cell projection</location>
        <location evidence="1">Cilium</location>
    </subcellularLocation>
</comment>
<reference evidence="7 8" key="2">
    <citation type="submission" date="2018-11" db="EMBL/GenBank/DDBJ databases">
        <authorList>
            <consortium name="Pathogen Informatics"/>
        </authorList>
    </citation>
    <scope>NUCLEOTIDE SEQUENCE [LARGE SCALE GENOMIC DNA]</scope>
    <source>
        <strain evidence="7">Dakar</strain>
        <strain evidence="8">Dakar, Senegal</strain>
    </source>
</reference>
<name>A0A183JBY3_9TREM</name>
<evidence type="ECO:0000313" key="7">
    <source>
        <dbReference type="EMBL" id="VDO60005.1"/>
    </source>
</evidence>
<evidence type="ECO:0000313" key="8">
    <source>
        <dbReference type="Proteomes" id="UP000279833"/>
    </source>
</evidence>
<dbReference type="PANTHER" id="PTHR15654">
    <property type="entry name" value="COILED-COIL DOMAIN-CONTAINING PROTEIN 113-RELATED"/>
    <property type="match status" value="1"/>
</dbReference>
<organism evidence="9">
    <name type="scientific">Schistosoma curassoni</name>
    <dbReference type="NCBI Taxonomy" id="6186"/>
    <lineage>
        <taxon>Eukaryota</taxon>
        <taxon>Metazoa</taxon>
        <taxon>Spiralia</taxon>
        <taxon>Lophotrochozoa</taxon>
        <taxon>Platyhelminthes</taxon>
        <taxon>Trematoda</taxon>
        <taxon>Digenea</taxon>
        <taxon>Strigeidida</taxon>
        <taxon>Schistosomatoidea</taxon>
        <taxon>Schistosomatidae</taxon>
        <taxon>Schistosoma</taxon>
    </lineage>
</organism>
<sequence>MNSQNGEIKDNNCVVADPETENERGDINSVNENIYVDPQNSDVEKNSLLEIEAIEAPSFVDNNLAASSGVSETEETDARHEELLNFPVDDNPYQLRLNNGDHMAEQESELNFTESSEGKQETDELQGIHEEIRRASRPDESNELSLSFPDSLTIDNNECISSHIEAEEDFRKREELIEKYRQCLHEQKTVKDLNLQLQTKLAEYFRRKKVEASDQQNTRPSISGIVSDSSIDYEQKYMKYISNISELRHQCKVMQSYYTEQINEMKTLCQKRQEEFDKAYQEFTEFKYNVGKKAINTRTGKPISSKELSSMFTTEKNKEAMVREVRLENIKLRNQLSKVEALLKSKDELSEGLHLIDFEQLKIENQTFNQKIEERNEELNKLKRKISNTVQIITHIREKLQAVLDSNACQKKILDSIDMDLSVNKDQLTKIKRARELLKTENAKLRRSCGLLGRNALLLNYEDSFDSVVNKRQSLEEMKRITANYRLQTKALTQKIKNLQNNRTAF</sequence>
<evidence type="ECO:0000256" key="1">
    <source>
        <dbReference type="ARBA" id="ARBA00004138"/>
    </source>
</evidence>
<keyword evidence="2 4" id="KW-0175">Coiled coil</keyword>